<dbReference type="GO" id="GO:0019829">
    <property type="term" value="F:ATPase-coupled monoatomic cation transmembrane transporter activity"/>
    <property type="evidence" value="ECO:0007669"/>
    <property type="project" value="UniProtKB-UniRule"/>
</dbReference>
<dbReference type="EC" id="7.2.2.-" evidence="14"/>
<evidence type="ECO:0000256" key="11">
    <source>
        <dbReference type="ARBA" id="ARBA00022989"/>
    </source>
</evidence>
<dbReference type="InterPro" id="IPR023299">
    <property type="entry name" value="ATPase_P-typ_cyto_dom_N"/>
</dbReference>
<feature type="transmembrane region" description="Helical" evidence="14">
    <location>
        <begin position="47"/>
        <end position="67"/>
    </location>
</feature>
<dbReference type="InterPro" id="IPR018303">
    <property type="entry name" value="ATPase_P-typ_P_site"/>
</dbReference>
<feature type="transmembrane region" description="Helical" evidence="14">
    <location>
        <begin position="260"/>
        <end position="280"/>
    </location>
</feature>
<evidence type="ECO:0000259" key="17">
    <source>
        <dbReference type="Pfam" id="PF00690"/>
    </source>
</evidence>
<evidence type="ECO:0000256" key="12">
    <source>
        <dbReference type="ARBA" id="ARBA00023136"/>
    </source>
</evidence>
<keyword evidence="19" id="KW-1185">Reference proteome</keyword>
<evidence type="ECO:0000256" key="14">
    <source>
        <dbReference type="RuleBase" id="RU362082"/>
    </source>
</evidence>
<dbReference type="SUPFAM" id="SSF56784">
    <property type="entry name" value="HAD-like"/>
    <property type="match status" value="1"/>
</dbReference>
<evidence type="ECO:0000256" key="5">
    <source>
        <dbReference type="ARBA" id="ARBA00022723"/>
    </source>
</evidence>
<evidence type="ECO:0000259" key="18">
    <source>
        <dbReference type="Pfam" id="PF12409"/>
    </source>
</evidence>
<dbReference type="PANTHER" id="PTHR45630:SF8">
    <property type="entry name" value="CATION-TRANSPORTING ATPASE"/>
    <property type="match status" value="1"/>
</dbReference>
<dbReference type="GO" id="GO:0006874">
    <property type="term" value="P:intracellular calcium ion homeostasis"/>
    <property type="evidence" value="ECO:0007669"/>
    <property type="project" value="TreeGrafter"/>
</dbReference>
<dbReference type="SFLD" id="SFLDS00003">
    <property type="entry name" value="Haloacid_Dehalogenase"/>
    <property type="match status" value="1"/>
</dbReference>
<dbReference type="GO" id="GO:0031902">
    <property type="term" value="C:late endosome membrane"/>
    <property type="evidence" value="ECO:0007669"/>
    <property type="project" value="UniProtKB-SubCell"/>
</dbReference>
<dbReference type="SFLD" id="SFLDG00002">
    <property type="entry name" value="C1.7:_P-type_atpase_like"/>
    <property type="match status" value="1"/>
</dbReference>
<protein>
    <recommendedName>
        <fullName evidence="14">Cation-transporting ATPase</fullName>
        <ecNumber evidence="14">7.2.2.-</ecNumber>
    </recommendedName>
</protein>
<feature type="transmembrane region" description="Helical" evidence="14">
    <location>
        <begin position="1012"/>
        <end position="1030"/>
    </location>
</feature>
<dbReference type="Gene3D" id="1.20.1110.10">
    <property type="entry name" value="Calcium-transporting ATPase, transmembrane domain"/>
    <property type="match status" value="1"/>
</dbReference>
<comment type="similarity">
    <text evidence="2 14">Belongs to the cation transport ATPase (P-type) (TC 3.A.3) family. Type V subfamily.</text>
</comment>
<keyword evidence="8 14" id="KW-0067">ATP-binding</keyword>
<dbReference type="InterPro" id="IPR001757">
    <property type="entry name" value="P_typ_ATPase"/>
</dbReference>
<evidence type="ECO:0000256" key="10">
    <source>
        <dbReference type="ARBA" id="ARBA00022967"/>
    </source>
</evidence>
<dbReference type="SUPFAM" id="SSF81665">
    <property type="entry name" value="Calcium ATPase, transmembrane domain M"/>
    <property type="match status" value="1"/>
</dbReference>
<feature type="transmembrane region" description="Helical" evidence="14">
    <location>
        <begin position="475"/>
        <end position="494"/>
    </location>
</feature>
<dbReference type="NCBIfam" id="TIGR01494">
    <property type="entry name" value="ATPase_P-type"/>
    <property type="match status" value="2"/>
</dbReference>
<dbReference type="InterPro" id="IPR047821">
    <property type="entry name" value="P5B-type_ATPase"/>
</dbReference>
<feature type="domain" description="Cation-transporting P-type ATPase N-terminal" evidence="17">
    <location>
        <begin position="204"/>
        <end position="254"/>
    </location>
</feature>
<evidence type="ECO:0000313" key="19">
    <source>
        <dbReference type="Proteomes" id="UP000694844"/>
    </source>
</evidence>
<dbReference type="GeneID" id="111134967"/>
<dbReference type="FunFam" id="1.20.1110.10:FF:000023">
    <property type="entry name" value="Cation-transporting ATPase"/>
    <property type="match status" value="1"/>
</dbReference>
<dbReference type="InterPro" id="IPR047819">
    <property type="entry name" value="P5A-ATPase_N"/>
</dbReference>
<keyword evidence="3" id="KW-0597">Phosphoprotein</keyword>
<feature type="transmembrane region" description="Helical" evidence="14">
    <location>
        <begin position="980"/>
        <end position="1000"/>
    </location>
</feature>
<dbReference type="Gene3D" id="3.40.50.1000">
    <property type="entry name" value="HAD superfamily/HAD-like"/>
    <property type="match status" value="1"/>
</dbReference>
<dbReference type="InterPro" id="IPR059000">
    <property type="entry name" value="ATPase_P-type_domA"/>
</dbReference>
<dbReference type="InterPro" id="IPR023214">
    <property type="entry name" value="HAD_sf"/>
</dbReference>
<keyword evidence="9 14" id="KW-0460">Magnesium</keyword>
<evidence type="ECO:0000256" key="15">
    <source>
        <dbReference type="SAM" id="MobiDB-lite"/>
    </source>
</evidence>
<dbReference type="KEGG" id="cvn:111134967"/>
<reference evidence="20" key="1">
    <citation type="submission" date="2025-08" db="UniProtKB">
        <authorList>
            <consortium name="RefSeq"/>
        </authorList>
    </citation>
    <scope>IDENTIFICATION</scope>
    <source>
        <tissue evidence="20">Whole sample</tissue>
    </source>
</reference>
<accession>A0A8B8EL09</accession>
<evidence type="ECO:0000256" key="6">
    <source>
        <dbReference type="ARBA" id="ARBA00022741"/>
    </source>
</evidence>
<dbReference type="FunFam" id="3.40.50.1000:FF:000045">
    <property type="entry name" value="Cation-transporting ATPase"/>
    <property type="match status" value="1"/>
</dbReference>
<evidence type="ECO:0000256" key="1">
    <source>
        <dbReference type="ARBA" id="ARBA00004107"/>
    </source>
</evidence>
<evidence type="ECO:0000256" key="3">
    <source>
        <dbReference type="ARBA" id="ARBA00022553"/>
    </source>
</evidence>
<dbReference type="SUPFAM" id="SSF81660">
    <property type="entry name" value="Metal cation-transporting ATPase, ATP-binding domain N"/>
    <property type="match status" value="1"/>
</dbReference>
<dbReference type="FunFam" id="3.40.1110.10:FF:000026">
    <property type="entry name" value="Cation-transporting ATPase"/>
    <property type="match status" value="1"/>
</dbReference>
<feature type="transmembrane region" description="Helical" evidence="14">
    <location>
        <begin position="1137"/>
        <end position="1157"/>
    </location>
</feature>
<dbReference type="GO" id="GO:0016887">
    <property type="term" value="F:ATP hydrolysis activity"/>
    <property type="evidence" value="ECO:0007669"/>
    <property type="project" value="InterPro"/>
</dbReference>
<dbReference type="GO" id="GO:0005524">
    <property type="term" value="F:ATP binding"/>
    <property type="evidence" value="ECO:0007669"/>
    <property type="project" value="UniProtKB-UniRule"/>
</dbReference>
<keyword evidence="7" id="KW-0967">Endosome</keyword>
<keyword evidence="11 14" id="KW-1133">Transmembrane helix</keyword>
<feature type="domain" description="P5B-type ATPase N-terminal" evidence="18">
    <location>
        <begin position="30"/>
        <end position="181"/>
    </location>
</feature>
<feature type="region of interest" description="Disordered" evidence="15">
    <location>
        <begin position="1248"/>
        <end position="1296"/>
    </location>
</feature>
<dbReference type="PANTHER" id="PTHR45630">
    <property type="entry name" value="CATION-TRANSPORTING ATPASE-RELATED"/>
    <property type="match status" value="1"/>
</dbReference>
<dbReference type="PROSITE" id="PS00154">
    <property type="entry name" value="ATPASE_E1_E2"/>
    <property type="match status" value="1"/>
</dbReference>
<dbReference type="SUPFAM" id="SSF81653">
    <property type="entry name" value="Calcium ATPase, transduction domain A"/>
    <property type="match status" value="1"/>
</dbReference>
<evidence type="ECO:0000256" key="4">
    <source>
        <dbReference type="ARBA" id="ARBA00022692"/>
    </source>
</evidence>
<comment type="catalytic activity">
    <reaction evidence="13 14">
        <text>ATP + H2O = ADP + phosphate + H(+)</text>
        <dbReference type="Rhea" id="RHEA:13065"/>
        <dbReference type="ChEBI" id="CHEBI:15377"/>
        <dbReference type="ChEBI" id="CHEBI:15378"/>
        <dbReference type="ChEBI" id="CHEBI:30616"/>
        <dbReference type="ChEBI" id="CHEBI:43474"/>
        <dbReference type="ChEBI" id="CHEBI:456216"/>
    </reaction>
</comment>
<feature type="transmembrane region" description="Helical" evidence="14">
    <location>
        <begin position="1065"/>
        <end position="1083"/>
    </location>
</feature>
<organism evidence="19 20">
    <name type="scientific">Crassostrea virginica</name>
    <name type="common">Eastern oyster</name>
    <dbReference type="NCBI Taxonomy" id="6565"/>
    <lineage>
        <taxon>Eukaryota</taxon>
        <taxon>Metazoa</taxon>
        <taxon>Spiralia</taxon>
        <taxon>Lophotrochozoa</taxon>
        <taxon>Mollusca</taxon>
        <taxon>Bivalvia</taxon>
        <taxon>Autobranchia</taxon>
        <taxon>Pteriomorphia</taxon>
        <taxon>Ostreida</taxon>
        <taxon>Ostreoidea</taxon>
        <taxon>Ostreidae</taxon>
        <taxon>Crassostrea</taxon>
    </lineage>
</organism>
<feature type="compositionally biased region" description="Polar residues" evidence="15">
    <location>
        <begin position="1254"/>
        <end position="1264"/>
    </location>
</feature>
<keyword evidence="12 14" id="KW-0472">Membrane</keyword>
<dbReference type="Pfam" id="PF00690">
    <property type="entry name" value="Cation_ATPase_N"/>
    <property type="match status" value="1"/>
</dbReference>
<keyword evidence="5 14" id="KW-0479">Metal-binding</keyword>
<dbReference type="Pfam" id="PF12409">
    <property type="entry name" value="P5-ATPase"/>
    <property type="match status" value="1"/>
</dbReference>
<dbReference type="InterPro" id="IPR023298">
    <property type="entry name" value="ATPase_P-typ_TM_dom_sf"/>
</dbReference>
<feature type="transmembrane region" description="Helical" evidence="14">
    <location>
        <begin position="1095"/>
        <end position="1117"/>
    </location>
</feature>
<dbReference type="Pfam" id="PF00122">
    <property type="entry name" value="E1-E2_ATPase"/>
    <property type="match status" value="1"/>
</dbReference>
<sequence length="1296" mass="146237">MTRRKEVKVKVGLSGPPPMKSGFQYVNPAQEDQMEICGYRPSLIRKVMVWFFIIITAGLLRLFFYWLPHLFIKCTHSKCSLAEAEIVILRDQYLQWFVSRVKINHKNGMLGESAMKDGVAGITFSKTPFDSNTPLKMGDAQTSSPADPDLGGHVSEVDRVLELNRKLVRYFVTKKVKYIWSSESQTFKKLEGLDKNTKCSYFHATKGLNYSQQQERMSMFGSNSIQIHVTPIVKLLFKEVLSPFYIFQLFSCGIWFADEYYYYASCIVVISVVSITATIYQTRKMQRTLRNTIESSTIVSRLCGEEYHDICSDDLVPGDIISIPRQGCTMQCDAVLLTGNCIVNESMLTGESVPVTKTPLPNPRVSKSQEDILFNMKEHSKHVLFCGTQILQTRFYGSQQVKAVVLRTGFSTAKGDLVRSIMYPKPVDFKFNRDTYIFVGILAAIAGVGFIYTVVLMVQEHEAFEEIFLRSMDLVTIAVPPALPAALTIGIVFAQSRLKKSQIYCISPRSINVSGTINIVCFDKTGTLTEDGLNLQSIVPLHDGRFAEEVYDVKQLPAEKSLLLNAMATCHSLTIINGVLSGDPLDLIMFEATGWELEEPGEEEGSRYDMIVPTVVRPKGSRNGKGAFDQQFVPVSDEIAIMRQFTFASSLQRMSVITRKLGAPNFELFSKGAPEMIASLSKPETVPSNFHEVLIEYTKHGYRVLALAYRSLPAKLKYAKIQRIQREQVERSLTFLGFLVMENRLKPETTPIIHQLLDANIRTVMVTGDNMLTALSVARECGMVSEHKKIILVQAFPGGSGKSEPTLEYMYTEDPQDRLQKSEKETKIPMPDGHVTDSPYHFAMDGRSWAIIRKHFPLLLQKFCVRGTVFARMSPDQKSQLIETLQELGYFVGMCGDGANDCGALKVAHAGISLSEAEASVASPFTSKQPNIECVPTLIRQGRGALVTSFGIFKYMACYSLTQFVSVLILYWIFANLTDFEFLYIDLFLLTSLSVTFGYTNAYDKLSKDPPLVSLFSISPVLSIILHMAIQTAGQVFCYFNVQEQPWFVPYEVNEDDDYTSYENMAIFLISMYQYITLAVVFSKGRPYRKTIFSNYFFMGNLAVCVGMSLWLNIYPIEDVATFFELKVAPSIPYRCVYLGIAVINFFLDLLVETYVIESYFVQERLQCWIEDIFSTSKYQYEIQEEEMVRDQPWPPVSSAETLAQAFERMDSQQVRDFDQSSLLSSLMDSASDTQSIRSLRSLEVDASHREPRNYNSQAGSSYVSEDMNDESMLIGESPTDAGLDNPALDIDEQKL</sequence>
<gene>
    <name evidence="20" type="primary">LOC111134967</name>
</gene>
<feature type="transmembrane region" description="Helical" evidence="14">
    <location>
        <begin position="952"/>
        <end position="974"/>
    </location>
</feature>
<dbReference type="InterPro" id="IPR004014">
    <property type="entry name" value="ATPase_P-typ_cation-transptr_N"/>
</dbReference>
<feature type="transmembrane region" description="Helical" evidence="14">
    <location>
        <begin position="435"/>
        <end position="455"/>
    </location>
</feature>
<proteinExistence type="inferred from homology"/>
<dbReference type="GO" id="GO:0015203">
    <property type="term" value="F:polyamine transmembrane transporter activity"/>
    <property type="evidence" value="ECO:0007669"/>
    <property type="project" value="TreeGrafter"/>
</dbReference>
<dbReference type="InterPro" id="IPR008250">
    <property type="entry name" value="ATPase_P-typ_transduc_dom_A_sf"/>
</dbReference>
<evidence type="ECO:0000256" key="9">
    <source>
        <dbReference type="ARBA" id="ARBA00022842"/>
    </source>
</evidence>
<dbReference type="Pfam" id="PF13246">
    <property type="entry name" value="Cation_ATPase"/>
    <property type="match status" value="1"/>
</dbReference>
<dbReference type="Gene3D" id="2.70.150.10">
    <property type="entry name" value="Calcium-transporting ATPase, cytoplasmic transduction domain A"/>
    <property type="match status" value="1"/>
</dbReference>
<dbReference type="PRINTS" id="PR00119">
    <property type="entry name" value="CATATPASE"/>
</dbReference>
<dbReference type="NCBIfam" id="TIGR01657">
    <property type="entry name" value="P-ATPase-V"/>
    <property type="match status" value="1"/>
</dbReference>
<evidence type="ECO:0000313" key="20">
    <source>
        <dbReference type="RefSeq" id="XP_022340298.1"/>
    </source>
</evidence>
<keyword evidence="4 14" id="KW-0812">Transmembrane</keyword>
<dbReference type="InterPro" id="IPR044492">
    <property type="entry name" value="P_typ_ATPase_HD_dom"/>
</dbReference>
<dbReference type="InterPro" id="IPR036412">
    <property type="entry name" value="HAD-like_sf"/>
</dbReference>
<dbReference type="OrthoDB" id="48943at2759"/>
<dbReference type="InterPro" id="IPR006544">
    <property type="entry name" value="P-type_TPase_V"/>
</dbReference>
<dbReference type="CDD" id="cd07542">
    <property type="entry name" value="P-type_ATPase_cation"/>
    <property type="match status" value="1"/>
</dbReference>
<comment type="subcellular location">
    <subcellularLocation>
        <location evidence="1">Late endosome membrane</location>
        <topology evidence="1">Multi-pass membrane protein</topology>
    </subcellularLocation>
    <subcellularLocation>
        <location evidence="14">Membrane</location>
        <topology evidence="14">Multi-pass membrane protein</topology>
    </subcellularLocation>
</comment>
<keyword evidence="10 14" id="KW-1278">Translocase</keyword>
<dbReference type="GO" id="GO:0046872">
    <property type="term" value="F:metal ion binding"/>
    <property type="evidence" value="ECO:0007669"/>
    <property type="project" value="UniProtKB-UniRule"/>
</dbReference>
<dbReference type="Proteomes" id="UP000694844">
    <property type="component" value="Chromosome 5"/>
</dbReference>
<evidence type="ECO:0000256" key="2">
    <source>
        <dbReference type="ARBA" id="ARBA00006000"/>
    </source>
</evidence>
<dbReference type="SFLD" id="SFLDF00027">
    <property type="entry name" value="p-type_atpase"/>
    <property type="match status" value="1"/>
</dbReference>
<keyword evidence="6 14" id="KW-0547">Nucleotide-binding</keyword>
<evidence type="ECO:0000256" key="13">
    <source>
        <dbReference type="ARBA" id="ARBA00049360"/>
    </source>
</evidence>
<evidence type="ECO:0000256" key="7">
    <source>
        <dbReference type="ARBA" id="ARBA00022753"/>
    </source>
</evidence>
<evidence type="ECO:0000259" key="16">
    <source>
        <dbReference type="Pfam" id="PF00122"/>
    </source>
</evidence>
<dbReference type="RefSeq" id="XP_022340298.1">
    <property type="nucleotide sequence ID" value="XM_022484590.1"/>
</dbReference>
<name>A0A8B8EL09_CRAVI</name>
<feature type="domain" description="P-type ATPase A" evidence="16">
    <location>
        <begin position="297"/>
        <end position="421"/>
    </location>
</feature>
<evidence type="ECO:0000256" key="8">
    <source>
        <dbReference type="ARBA" id="ARBA00022840"/>
    </source>
</evidence>
<dbReference type="Gene3D" id="3.40.1110.10">
    <property type="entry name" value="Calcium-transporting ATPase, cytoplasmic domain N"/>
    <property type="match status" value="1"/>
</dbReference>
<dbReference type="GO" id="GO:0015662">
    <property type="term" value="F:P-type ion transporter activity"/>
    <property type="evidence" value="ECO:0007669"/>
    <property type="project" value="InterPro"/>
</dbReference>